<dbReference type="PANTHER" id="PTHR31900">
    <property type="entry name" value="F-BOX/RNI SUPERFAMILY PROTEIN-RELATED"/>
    <property type="match status" value="1"/>
</dbReference>
<dbReference type="Proteomes" id="UP001318860">
    <property type="component" value="Unassembled WGS sequence"/>
</dbReference>
<comment type="caution">
    <text evidence="2">The sequence shown here is derived from an EMBL/GenBank/DDBJ whole genome shotgun (WGS) entry which is preliminary data.</text>
</comment>
<accession>A0ABR0WB32</accession>
<dbReference type="Pfam" id="PF24758">
    <property type="entry name" value="LRR_At5g56370"/>
    <property type="match status" value="1"/>
</dbReference>
<keyword evidence="3" id="KW-1185">Reference proteome</keyword>
<feature type="domain" description="F-box/LRR-repeat protein 15/At3g58940/PEG3-like LRR" evidence="1">
    <location>
        <begin position="63"/>
        <end position="199"/>
    </location>
</feature>
<proteinExistence type="predicted"/>
<evidence type="ECO:0000313" key="2">
    <source>
        <dbReference type="EMBL" id="KAK6144350.1"/>
    </source>
</evidence>
<dbReference type="InterPro" id="IPR055411">
    <property type="entry name" value="LRR_FXL15/At3g58940/PEG3-like"/>
</dbReference>
<dbReference type="InterPro" id="IPR050232">
    <property type="entry name" value="FBL13/AtMIF1-like"/>
</dbReference>
<organism evidence="2 3">
    <name type="scientific">Rehmannia glutinosa</name>
    <name type="common">Chinese foxglove</name>
    <dbReference type="NCBI Taxonomy" id="99300"/>
    <lineage>
        <taxon>Eukaryota</taxon>
        <taxon>Viridiplantae</taxon>
        <taxon>Streptophyta</taxon>
        <taxon>Embryophyta</taxon>
        <taxon>Tracheophyta</taxon>
        <taxon>Spermatophyta</taxon>
        <taxon>Magnoliopsida</taxon>
        <taxon>eudicotyledons</taxon>
        <taxon>Gunneridae</taxon>
        <taxon>Pentapetalae</taxon>
        <taxon>asterids</taxon>
        <taxon>lamiids</taxon>
        <taxon>Lamiales</taxon>
        <taxon>Orobanchaceae</taxon>
        <taxon>Rehmannieae</taxon>
        <taxon>Rehmannia</taxon>
    </lineage>
</organism>
<protein>
    <recommendedName>
        <fullName evidence="1">F-box/LRR-repeat protein 15/At3g58940/PEG3-like LRR domain-containing protein</fullName>
    </recommendedName>
</protein>
<dbReference type="Gene3D" id="3.80.10.10">
    <property type="entry name" value="Ribonuclease Inhibitor"/>
    <property type="match status" value="1"/>
</dbReference>
<dbReference type="EMBL" id="JABTTQ020000012">
    <property type="protein sequence ID" value="KAK6144350.1"/>
    <property type="molecule type" value="Genomic_DNA"/>
</dbReference>
<evidence type="ECO:0000313" key="3">
    <source>
        <dbReference type="Proteomes" id="UP001318860"/>
    </source>
</evidence>
<name>A0ABR0WB32_REHGL</name>
<gene>
    <name evidence="2" type="ORF">DH2020_021170</name>
</gene>
<dbReference type="PANTHER" id="PTHR31900:SF30">
    <property type="entry name" value="SUPERFAMILY PROTEIN, PUTATIVE-RELATED"/>
    <property type="match status" value="1"/>
</dbReference>
<reference evidence="2 3" key="1">
    <citation type="journal article" date="2021" name="Comput. Struct. Biotechnol. J.">
        <title>De novo genome assembly of the potent medicinal plant Rehmannia glutinosa using nanopore technology.</title>
        <authorList>
            <person name="Ma L."/>
            <person name="Dong C."/>
            <person name="Song C."/>
            <person name="Wang X."/>
            <person name="Zheng X."/>
            <person name="Niu Y."/>
            <person name="Chen S."/>
            <person name="Feng W."/>
        </authorList>
    </citation>
    <scope>NUCLEOTIDE SEQUENCE [LARGE SCALE GENOMIC DNA]</scope>
    <source>
        <strain evidence="2">DH-2019</strain>
    </source>
</reference>
<dbReference type="SUPFAM" id="SSF52047">
    <property type="entry name" value="RNI-like"/>
    <property type="match status" value="1"/>
</dbReference>
<evidence type="ECO:0000259" key="1">
    <source>
        <dbReference type="Pfam" id="PF24758"/>
    </source>
</evidence>
<sequence>MKGFHLWTHVDNIVFEFDDRLQPSVKLPEFVSFVHHTLMQCTCPNLKKFSLCIFGVKLDPELLDEWLQCVFKKKLEFLELDLIVDDYCYPEWFYHIPSLVKMEISVNNSWWYDGHTVSWTSLKSLQLSFVQISEEQITILLSGCPVLETLVLIETLIISSLNIKSPSLKTLKIVNMEENGNFNWFDIDAPYLKELEITKTNETWLSVPRFRFRNVSSLVYVNFDYTPKSFEFDINIAWPGVAAKLLKSVKHVNELILGPVFIQVRPS</sequence>
<dbReference type="InterPro" id="IPR032675">
    <property type="entry name" value="LRR_dom_sf"/>
</dbReference>